<dbReference type="PANTHER" id="PTHR11439">
    <property type="entry name" value="GAG-POL-RELATED RETROTRANSPOSON"/>
    <property type="match status" value="1"/>
</dbReference>
<dbReference type="Proteomes" id="UP000288805">
    <property type="component" value="Unassembled WGS sequence"/>
</dbReference>
<gene>
    <name evidence="2" type="primary">RE1_1937</name>
    <name evidence="2" type="ORF">CK203_103940</name>
</gene>
<proteinExistence type="predicted"/>
<reference evidence="2 3" key="1">
    <citation type="journal article" date="2018" name="PLoS Genet.">
        <title>Population sequencing reveals clonal diversity and ancestral inbreeding in the grapevine cultivar Chardonnay.</title>
        <authorList>
            <person name="Roach M.J."/>
            <person name="Johnson D.L."/>
            <person name="Bohlmann J."/>
            <person name="van Vuuren H.J."/>
            <person name="Jones S.J."/>
            <person name="Pretorius I.S."/>
            <person name="Schmidt S.A."/>
            <person name="Borneman A.R."/>
        </authorList>
    </citation>
    <scope>NUCLEOTIDE SEQUENCE [LARGE SCALE GENOMIC DNA]</scope>
    <source>
        <strain evidence="3">cv. Chardonnay</strain>
        <tissue evidence="2">Leaf</tissue>
    </source>
</reference>
<dbReference type="InterPro" id="IPR013103">
    <property type="entry name" value="RVT_2"/>
</dbReference>
<dbReference type="Gene3D" id="3.10.10.10">
    <property type="entry name" value="HIV Type 1 Reverse Transcriptase, subunit A, domain 1"/>
    <property type="match status" value="1"/>
</dbReference>
<dbReference type="InterPro" id="IPR043128">
    <property type="entry name" value="Rev_trsase/Diguanyl_cyclase"/>
</dbReference>
<evidence type="ECO:0000313" key="2">
    <source>
        <dbReference type="EMBL" id="RVW26866.1"/>
    </source>
</evidence>
<name>A0A438CUI8_VITVI</name>
<organism evidence="2 3">
    <name type="scientific">Vitis vinifera</name>
    <name type="common">Grape</name>
    <dbReference type="NCBI Taxonomy" id="29760"/>
    <lineage>
        <taxon>Eukaryota</taxon>
        <taxon>Viridiplantae</taxon>
        <taxon>Streptophyta</taxon>
        <taxon>Embryophyta</taxon>
        <taxon>Tracheophyta</taxon>
        <taxon>Spermatophyta</taxon>
        <taxon>Magnoliopsida</taxon>
        <taxon>eudicotyledons</taxon>
        <taxon>Gunneridae</taxon>
        <taxon>Pentapetalae</taxon>
        <taxon>rosids</taxon>
        <taxon>Vitales</taxon>
        <taxon>Vitaceae</taxon>
        <taxon>Viteae</taxon>
        <taxon>Vitis</taxon>
    </lineage>
</organism>
<accession>A0A438CUI8</accession>
<comment type="caution">
    <text evidence="2">The sequence shown here is derived from an EMBL/GenBank/DDBJ whole genome shotgun (WGS) entry which is preliminary data.</text>
</comment>
<feature type="domain" description="Reverse transcriptase Ty1/copia-type" evidence="1">
    <location>
        <begin position="161"/>
        <end position="302"/>
    </location>
</feature>
<dbReference type="Pfam" id="PF07727">
    <property type="entry name" value="RVT_2"/>
    <property type="match status" value="1"/>
</dbReference>
<dbReference type="SUPFAM" id="SSF56672">
    <property type="entry name" value="DNA/RNA polymerases"/>
    <property type="match status" value="1"/>
</dbReference>
<evidence type="ECO:0000259" key="1">
    <source>
        <dbReference type="Pfam" id="PF07727"/>
    </source>
</evidence>
<dbReference type="InterPro" id="IPR043502">
    <property type="entry name" value="DNA/RNA_pol_sf"/>
</dbReference>
<dbReference type="CDD" id="cd09272">
    <property type="entry name" value="RNase_HI_RT_Ty1"/>
    <property type="match status" value="1"/>
</dbReference>
<dbReference type="PANTHER" id="PTHR11439:SF484">
    <property type="entry name" value="REVERSE TRANSCRIPTASE TY1_COPIA-TYPE DOMAIN-CONTAINING PROTEIN"/>
    <property type="match status" value="1"/>
</dbReference>
<protein>
    <submittedName>
        <fullName evidence="2">Retrovirus-related Pol polyprotein from transposon RE1</fullName>
    </submittedName>
</protein>
<dbReference type="Gene3D" id="3.30.70.270">
    <property type="match status" value="1"/>
</dbReference>
<evidence type="ECO:0000313" key="3">
    <source>
        <dbReference type="Proteomes" id="UP000288805"/>
    </source>
</evidence>
<sequence>MEALYYSKKLLQVLGSSLACFPVNRIAVRKPSPSATFPATLFGEVLFRHRPYHQVRKEEIFKFCQSTRGRISVTRRPRAFLLRRPEPHAPARGALSDDTLPPPTLLDAEVDIPKVDKVQWRKIDTQLCSVLWKSIDPRFCFIFRPTKHALNFGIKRKGYTQLDIKNAFFHGDLAEEVYMEQSPGFVAQGEFGLVCRLCRSLYGLKQSPRAWFSRFSSVVQEFGMFHSTTDHSVFYHHNSSGQCIYLVVYVDDIVITGSDQNDIQKLKQHLFTHFQTKDLGKLKYFLGIEIAQSISDVVLSQRKTREPLGDPGRYRRLVAHQPKVWYESRGHTQVVGYTDADWAGSPTDRRSTSGYCVFIGSNLISWKSKKQDVVARSSAEAEYRAMTLAICELIWLKHLLRELRFGKDEQMKLICDNQAALHIASNPVFHERTKHIEVDCHFIREKIASGYVTISFVNSNDQLAVIFTKSLIVMEILSRLLSRAKEGGFIEGLDSQSKEWMMWEWWSPICSLLIILSYFCDVGKENLEHLS</sequence>
<dbReference type="AlphaFoldDB" id="A0A438CUI8"/>
<dbReference type="EMBL" id="QGNW01001979">
    <property type="protein sequence ID" value="RVW26866.1"/>
    <property type="molecule type" value="Genomic_DNA"/>
</dbReference>